<name>A0A819S5B4_9BILA</name>
<evidence type="ECO:0000313" key="3">
    <source>
        <dbReference type="Proteomes" id="UP000663836"/>
    </source>
</evidence>
<dbReference type="EMBL" id="CAJNOT010001459">
    <property type="protein sequence ID" value="CAF1202663.1"/>
    <property type="molecule type" value="Genomic_DNA"/>
</dbReference>
<accession>A0A819S5B4</accession>
<dbReference type="Proteomes" id="UP000663836">
    <property type="component" value="Unassembled WGS sequence"/>
</dbReference>
<protein>
    <recommendedName>
        <fullName evidence="4">NlpC/P60 domain-containing protein</fullName>
    </recommendedName>
</protein>
<dbReference type="AlphaFoldDB" id="A0A819S5B4"/>
<evidence type="ECO:0008006" key="4">
    <source>
        <dbReference type="Google" id="ProtNLM"/>
    </source>
</evidence>
<dbReference type="Gene3D" id="3.90.1720.10">
    <property type="entry name" value="endopeptidase domain like (from Nostoc punctiforme)"/>
    <property type="match status" value="1"/>
</dbReference>
<gene>
    <name evidence="2" type="ORF">JBS370_LOCUS29408</name>
    <name evidence="1" type="ORF">ZHD862_LOCUS22933</name>
</gene>
<comment type="caution">
    <text evidence="2">The sequence shown here is derived from an EMBL/GenBank/DDBJ whole genome shotgun (WGS) entry which is preliminary data.</text>
</comment>
<sequence length="120" mass="13706">MASDIRQHAGDRSRGQCAQAVRQSIENVLGIRLERTQFARNYGPRLEAAGLRAITNGTPLRPGDVRIIQPTVGHPAGHMQMYTENGWVSDFRQRDEWPGSAYRQNQPSYTTYRYEDINEE</sequence>
<evidence type="ECO:0000313" key="1">
    <source>
        <dbReference type="EMBL" id="CAF1202663.1"/>
    </source>
</evidence>
<reference evidence="2" key="1">
    <citation type="submission" date="2021-02" db="EMBL/GenBank/DDBJ databases">
        <authorList>
            <person name="Nowell W R."/>
        </authorList>
    </citation>
    <scope>NUCLEOTIDE SEQUENCE</scope>
</reference>
<proteinExistence type="predicted"/>
<evidence type="ECO:0000313" key="2">
    <source>
        <dbReference type="EMBL" id="CAF4057777.1"/>
    </source>
</evidence>
<organism evidence="2 3">
    <name type="scientific">Rotaria sordida</name>
    <dbReference type="NCBI Taxonomy" id="392033"/>
    <lineage>
        <taxon>Eukaryota</taxon>
        <taxon>Metazoa</taxon>
        <taxon>Spiralia</taxon>
        <taxon>Gnathifera</taxon>
        <taxon>Rotifera</taxon>
        <taxon>Eurotatoria</taxon>
        <taxon>Bdelloidea</taxon>
        <taxon>Philodinida</taxon>
        <taxon>Philodinidae</taxon>
        <taxon>Rotaria</taxon>
    </lineage>
</organism>
<dbReference type="EMBL" id="CAJOBD010006315">
    <property type="protein sequence ID" value="CAF4057777.1"/>
    <property type="molecule type" value="Genomic_DNA"/>
</dbReference>
<dbReference type="Proteomes" id="UP000663864">
    <property type="component" value="Unassembled WGS sequence"/>
</dbReference>